<dbReference type="PANTHER" id="PTHR44196:SF2">
    <property type="entry name" value="SHORT-CHAIN DEHYDROGENASE-RELATED"/>
    <property type="match status" value="1"/>
</dbReference>
<dbReference type="Proteomes" id="UP000318538">
    <property type="component" value="Chromosome"/>
</dbReference>
<evidence type="ECO:0000313" key="4">
    <source>
        <dbReference type="EMBL" id="QDT02037.1"/>
    </source>
</evidence>
<dbReference type="SUPFAM" id="SSF51735">
    <property type="entry name" value="NAD(P)-binding Rossmann-fold domains"/>
    <property type="match status" value="1"/>
</dbReference>
<dbReference type="EMBL" id="CP036525">
    <property type="protein sequence ID" value="QDT02037.1"/>
    <property type="molecule type" value="Genomic_DNA"/>
</dbReference>
<name>A0A517N4H6_9BACT</name>
<dbReference type="RefSeq" id="WP_145167816.1">
    <property type="nucleotide sequence ID" value="NZ_CP036525.1"/>
</dbReference>
<dbReference type="PANTHER" id="PTHR44196">
    <property type="entry name" value="DEHYDROGENASE/REDUCTASE SDR FAMILY MEMBER 7B"/>
    <property type="match status" value="1"/>
</dbReference>
<sequence length="259" mass="27772">MTTTLITGASSGIGKELAKLFARDGDDLVLVARSKGKLDELADQLSSAYQISATAIESDLSKHDAVDRLCGQLAERSLSVDTLVNNAGFGQLGAFAELDADRQTNMVMVNVTALTRLTRQLLPPMIHRGRGGILNVGSIAGYQAGPHMAVYYATKAYVLSFTEALREELSESGLHVTLLAPGPTKTGFGDDSEMGKLEMFASQAMSAEDVAKAGFDGYRKNEDIVVPGWRNRLMATSTSFVPRFLTRKIVGKLQKPGSP</sequence>
<protein>
    <submittedName>
        <fullName evidence="4">Sulfoacetaldehyde reductase</fullName>
        <ecNumber evidence="4">1.1.1.313</ecNumber>
    </submittedName>
</protein>
<dbReference type="Gene3D" id="3.40.50.720">
    <property type="entry name" value="NAD(P)-binding Rossmann-like Domain"/>
    <property type="match status" value="1"/>
</dbReference>
<comment type="similarity">
    <text evidence="1 3">Belongs to the short-chain dehydrogenases/reductases (SDR) family.</text>
</comment>
<dbReference type="GO" id="GO:0016020">
    <property type="term" value="C:membrane"/>
    <property type="evidence" value="ECO:0007669"/>
    <property type="project" value="TreeGrafter"/>
</dbReference>
<dbReference type="OrthoDB" id="9808814at2"/>
<dbReference type="KEGG" id="rlc:K227x_04080"/>
<accession>A0A517N4H6</accession>
<dbReference type="PRINTS" id="PR00081">
    <property type="entry name" value="GDHRDH"/>
</dbReference>
<evidence type="ECO:0000256" key="3">
    <source>
        <dbReference type="RuleBase" id="RU000363"/>
    </source>
</evidence>
<dbReference type="CDD" id="cd05233">
    <property type="entry name" value="SDR_c"/>
    <property type="match status" value="1"/>
</dbReference>
<proteinExistence type="inferred from homology"/>
<dbReference type="InterPro" id="IPR036291">
    <property type="entry name" value="NAD(P)-bd_dom_sf"/>
</dbReference>
<dbReference type="GO" id="GO:0016491">
    <property type="term" value="F:oxidoreductase activity"/>
    <property type="evidence" value="ECO:0007669"/>
    <property type="project" value="UniProtKB-KW"/>
</dbReference>
<evidence type="ECO:0000256" key="1">
    <source>
        <dbReference type="ARBA" id="ARBA00006484"/>
    </source>
</evidence>
<dbReference type="EC" id="1.1.1.313" evidence="4"/>
<reference evidence="4 5" key="1">
    <citation type="submission" date="2019-02" db="EMBL/GenBank/DDBJ databases">
        <title>Deep-cultivation of Planctomycetes and their phenomic and genomic characterization uncovers novel biology.</title>
        <authorList>
            <person name="Wiegand S."/>
            <person name="Jogler M."/>
            <person name="Boedeker C."/>
            <person name="Pinto D."/>
            <person name="Vollmers J."/>
            <person name="Rivas-Marin E."/>
            <person name="Kohn T."/>
            <person name="Peeters S.H."/>
            <person name="Heuer A."/>
            <person name="Rast P."/>
            <person name="Oberbeckmann S."/>
            <person name="Bunk B."/>
            <person name="Jeske O."/>
            <person name="Meyerdierks A."/>
            <person name="Storesund J.E."/>
            <person name="Kallscheuer N."/>
            <person name="Luecker S."/>
            <person name="Lage O.M."/>
            <person name="Pohl T."/>
            <person name="Merkel B.J."/>
            <person name="Hornburger P."/>
            <person name="Mueller R.-W."/>
            <person name="Bruemmer F."/>
            <person name="Labrenz M."/>
            <person name="Spormann A.M."/>
            <person name="Op den Camp H."/>
            <person name="Overmann J."/>
            <person name="Amann R."/>
            <person name="Jetten M.S.M."/>
            <person name="Mascher T."/>
            <person name="Medema M.H."/>
            <person name="Devos D.P."/>
            <person name="Kaster A.-K."/>
            <person name="Ovreas L."/>
            <person name="Rohde M."/>
            <person name="Galperin M.Y."/>
            <person name="Jogler C."/>
        </authorList>
    </citation>
    <scope>NUCLEOTIDE SEQUENCE [LARGE SCALE GENOMIC DNA]</scope>
    <source>
        <strain evidence="4 5">K22_7</strain>
    </source>
</reference>
<keyword evidence="5" id="KW-1185">Reference proteome</keyword>
<dbReference type="PRINTS" id="PR00080">
    <property type="entry name" value="SDRFAMILY"/>
</dbReference>
<organism evidence="4 5">
    <name type="scientific">Rubripirellula lacrimiformis</name>
    <dbReference type="NCBI Taxonomy" id="1930273"/>
    <lineage>
        <taxon>Bacteria</taxon>
        <taxon>Pseudomonadati</taxon>
        <taxon>Planctomycetota</taxon>
        <taxon>Planctomycetia</taxon>
        <taxon>Pirellulales</taxon>
        <taxon>Pirellulaceae</taxon>
        <taxon>Rubripirellula</taxon>
    </lineage>
</organism>
<gene>
    <name evidence="4" type="primary">isfD</name>
    <name evidence="4" type="ORF">K227x_04080</name>
</gene>
<dbReference type="PIRSF" id="PIRSF000126">
    <property type="entry name" value="11-beta-HSD1"/>
    <property type="match status" value="1"/>
</dbReference>
<dbReference type="AlphaFoldDB" id="A0A517N4H6"/>
<dbReference type="InterPro" id="IPR002347">
    <property type="entry name" value="SDR_fam"/>
</dbReference>
<keyword evidence="2 4" id="KW-0560">Oxidoreductase</keyword>
<evidence type="ECO:0000313" key="5">
    <source>
        <dbReference type="Proteomes" id="UP000318538"/>
    </source>
</evidence>
<evidence type="ECO:0000256" key="2">
    <source>
        <dbReference type="ARBA" id="ARBA00023002"/>
    </source>
</evidence>
<dbReference type="Pfam" id="PF00106">
    <property type="entry name" value="adh_short"/>
    <property type="match status" value="1"/>
</dbReference>